<keyword evidence="1" id="KW-0472">Membrane</keyword>
<dbReference type="AlphaFoldDB" id="A0A246J8N5"/>
<organism evidence="2 3">
    <name type="scientific">Roseateles aquatilis</name>
    <dbReference type="NCBI Taxonomy" id="431061"/>
    <lineage>
        <taxon>Bacteria</taxon>
        <taxon>Pseudomonadati</taxon>
        <taxon>Pseudomonadota</taxon>
        <taxon>Betaproteobacteria</taxon>
        <taxon>Burkholderiales</taxon>
        <taxon>Sphaerotilaceae</taxon>
        <taxon>Roseateles</taxon>
    </lineage>
</organism>
<evidence type="ECO:0000256" key="1">
    <source>
        <dbReference type="SAM" id="Phobius"/>
    </source>
</evidence>
<accession>A0A246J8N5</accession>
<feature type="transmembrane region" description="Helical" evidence="1">
    <location>
        <begin position="195"/>
        <end position="214"/>
    </location>
</feature>
<dbReference type="Pfam" id="PF06912">
    <property type="entry name" value="DUF1275"/>
    <property type="match status" value="1"/>
</dbReference>
<proteinExistence type="predicted"/>
<dbReference type="PANTHER" id="PTHR37314:SF4">
    <property type="entry name" value="UPF0700 TRANSMEMBRANE PROTEIN YOAK"/>
    <property type="match status" value="1"/>
</dbReference>
<evidence type="ECO:0008006" key="4">
    <source>
        <dbReference type="Google" id="ProtNLM"/>
    </source>
</evidence>
<dbReference type="Proteomes" id="UP000197468">
    <property type="component" value="Unassembled WGS sequence"/>
</dbReference>
<gene>
    <name evidence="2" type="ORF">CDN99_15720</name>
</gene>
<reference evidence="2 3" key="1">
    <citation type="journal article" date="2008" name="Int. J. Syst. Evol. Microbiol.">
        <title>Description of Roseateles aquatilis sp. nov. and Roseateles terrae sp. nov., in the class Betaproteobacteria, and emended description of the genus Roseateles.</title>
        <authorList>
            <person name="Gomila M."/>
            <person name="Bowien B."/>
            <person name="Falsen E."/>
            <person name="Moore E.R."/>
            <person name="Lalucat J."/>
        </authorList>
    </citation>
    <scope>NUCLEOTIDE SEQUENCE [LARGE SCALE GENOMIC DNA]</scope>
    <source>
        <strain evidence="2 3">CCUG 48205</strain>
    </source>
</reference>
<keyword evidence="3" id="KW-1185">Reference proteome</keyword>
<evidence type="ECO:0000313" key="3">
    <source>
        <dbReference type="Proteomes" id="UP000197468"/>
    </source>
</evidence>
<dbReference type="InterPro" id="IPR010699">
    <property type="entry name" value="DUF1275"/>
</dbReference>
<name>A0A246J8N5_9BURK</name>
<dbReference type="OrthoDB" id="270162at2"/>
<keyword evidence="1" id="KW-0812">Transmembrane</keyword>
<keyword evidence="1" id="KW-1133">Transmembrane helix</keyword>
<feature type="transmembrane region" description="Helical" evidence="1">
    <location>
        <begin position="100"/>
        <end position="121"/>
    </location>
</feature>
<dbReference type="EMBL" id="NIOF01000006">
    <property type="protein sequence ID" value="OWQ88916.1"/>
    <property type="molecule type" value="Genomic_DNA"/>
</dbReference>
<comment type="caution">
    <text evidence="2">The sequence shown here is derived from an EMBL/GenBank/DDBJ whole genome shotgun (WGS) entry which is preliminary data.</text>
</comment>
<feature type="transmembrane region" description="Helical" evidence="1">
    <location>
        <begin position="61"/>
        <end position="88"/>
    </location>
</feature>
<feature type="transmembrane region" description="Helical" evidence="1">
    <location>
        <begin position="127"/>
        <end position="147"/>
    </location>
</feature>
<feature type="transmembrane region" description="Helical" evidence="1">
    <location>
        <begin position="21"/>
        <end position="41"/>
    </location>
</feature>
<dbReference type="PANTHER" id="PTHR37314">
    <property type="entry name" value="SLR0142 PROTEIN"/>
    <property type="match status" value="1"/>
</dbReference>
<dbReference type="RefSeq" id="WP_088385803.1">
    <property type="nucleotide sequence ID" value="NZ_NIOF01000006.1"/>
</dbReference>
<protein>
    <recommendedName>
        <fullName evidence="4">DUF1275 family protein</fullName>
    </recommendedName>
</protein>
<feature type="transmembrane region" description="Helical" evidence="1">
    <location>
        <begin position="220"/>
        <end position="240"/>
    </location>
</feature>
<evidence type="ECO:0000313" key="2">
    <source>
        <dbReference type="EMBL" id="OWQ88916.1"/>
    </source>
</evidence>
<sequence length="256" mass="27534">MPLHYARRLTGRHRSGQANRHIGVVLTFVAGATNAGAFLAVHQYTSHMTGMVSSMADHLVLGAWDIVAAGAGALLAFVAGAACSAMLVNFGRRRQLHSEYAGPLLLEAALLLVFGLLGSRLAELHAYYVPITVMLLCFTMGLQNALITKLSQAEIRTTHVTGIVTDIGIELGKLAYWNRTGGEPSLRVVADRGRLALLATLLLGFFCGGLAGAWGFNRVGYVATVPLAVLLAIVAFLPAWDDVNHWWQQRRFGSRA</sequence>